<dbReference type="InterPro" id="IPR013783">
    <property type="entry name" value="Ig-like_fold"/>
</dbReference>
<accession>A0A7K9CPI4</accession>
<dbReference type="SUPFAM" id="SSF48726">
    <property type="entry name" value="Immunoglobulin"/>
    <property type="match status" value="1"/>
</dbReference>
<gene>
    <name evidence="5" type="primary">G4_1</name>
    <name evidence="5" type="ORF">PSIHAE_R06860</name>
</gene>
<dbReference type="PROSITE" id="PS50835">
    <property type="entry name" value="IG_LIKE"/>
    <property type="match status" value="1"/>
</dbReference>
<evidence type="ECO:0000256" key="1">
    <source>
        <dbReference type="ARBA" id="ARBA00022859"/>
    </source>
</evidence>
<dbReference type="InterPro" id="IPR036179">
    <property type="entry name" value="Ig-like_dom_sf"/>
</dbReference>
<proteinExistence type="predicted"/>
<keyword evidence="1" id="KW-0391">Immunity</keyword>
<sequence length="106" mass="11612">GLWAQPRLVETGGGLRAPGDSVSLQCQGHGFDRFEIRGVRWYRQTGGGSLQWVSVISSDSSVIRFGKSVEGRATVSRDNSLAESLLSLRALRPQDSARYFCAVARR</sequence>
<evidence type="ECO:0000256" key="2">
    <source>
        <dbReference type="ARBA" id="ARBA00023130"/>
    </source>
</evidence>
<dbReference type="InterPro" id="IPR007110">
    <property type="entry name" value="Ig-like_dom"/>
</dbReference>
<comment type="caution">
    <text evidence="5">The sequence shown here is derived from an EMBL/GenBank/DDBJ whole genome shotgun (WGS) entry which is preliminary data.</text>
</comment>
<dbReference type="AlphaFoldDB" id="A0A7K9CPI4"/>
<dbReference type="Proteomes" id="UP000574528">
    <property type="component" value="Unassembled WGS sequence"/>
</dbReference>
<reference evidence="5 6" key="1">
    <citation type="submission" date="2019-09" db="EMBL/GenBank/DDBJ databases">
        <title>Bird 10,000 Genomes (B10K) Project - Family phase.</title>
        <authorList>
            <person name="Zhang G."/>
        </authorList>
    </citation>
    <scope>NUCLEOTIDE SEQUENCE [LARGE SCALE GENOMIC DNA]</scope>
    <source>
        <strain evidence="5">B10K-DU-001-24</strain>
        <tissue evidence="5">Muscle</tissue>
    </source>
</reference>
<keyword evidence="3" id="KW-1280">Immunoglobulin</keyword>
<evidence type="ECO:0000256" key="3">
    <source>
        <dbReference type="ARBA" id="ARBA00043265"/>
    </source>
</evidence>
<evidence type="ECO:0000259" key="4">
    <source>
        <dbReference type="PROSITE" id="PS50835"/>
    </source>
</evidence>
<evidence type="ECO:0000313" key="6">
    <source>
        <dbReference type="Proteomes" id="UP000574528"/>
    </source>
</evidence>
<dbReference type="Gene3D" id="2.60.40.10">
    <property type="entry name" value="Immunoglobulins"/>
    <property type="match status" value="1"/>
</dbReference>
<name>A0A7K9CPI4_9PICI</name>
<dbReference type="InterPro" id="IPR013106">
    <property type="entry name" value="Ig_V-set"/>
</dbReference>
<keyword evidence="6" id="KW-1185">Reference proteome</keyword>
<dbReference type="GO" id="GO:0002250">
    <property type="term" value="P:adaptive immune response"/>
    <property type="evidence" value="ECO:0007669"/>
    <property type="project" value="UniProtKB-KW"/>
</dbReference>
<dbReference type="GO" id="GO:0005576">
    <property type="term" value="C:extracellular region"/>
    <property type="evidence" value="ECO:0007669"/>
    <property type="project" value="UniProtKB-ARBA"/>
</dbReference>
<keyword evidence="2" id="KW-1064">Adaptive immunity</keyword>
<dbReference type="Pfam" id="PF07686">
    <property type="entry name" value="V-set"/>
    <property type="match status" value="1"/>
</dbReference>
<feature type="non-terminal residue" evidence="5">
    <location>
        <position position="106"/>
    </location>
</feature>
<evidence type="ECO:0000313" key="5">
    <source>
        <dbReference type="EMBL" id="NXG54067.1"/>
    </source>
</evidence>
<organism evidence="5 6">
    <name type="scientific">Psilopogon haemacephalus</name>
    <name type="common">coppersmith barbet</name>
    <dbReference type="NCBI Taxonomy" id="2585815"/>
    <lineage>
        <taxon>Eukaryota</taxon>
        <taxon>Metazoa</taxon>
        <taxon>Chordata</taxon>
        <taxon>Craniata</taxon>
        <taxon>Vertebrata</taxon>
        <taxon>Euteleostomi</taxon>
        <taxon>Archelosauria</taxon>
        <taxon>Archosauria</taxon>
        <taxon>Dinosauria</taxon>
        <taxon>Saurischia</taxon>
        <taxon>Theropoda</taxon>
        <taxon>Coelurosauria</taxon>
        <taxon>Aves</taxon>
        <taxon>Neognathae</taxon>
        <taxon>Neoaves</taxon>
        <taxon>Telluraves</taxon>
        <taxon>Coraciimorphae</taxon>
        <taxon>Piciformes</taxon>
        <taxon>Megalaimidae</taxon>
        <taxon>Psilopogon</taxon>
    </lineage>
</organism>
<feature type="domain" description="Ig-like" evidence="4">
    <location>
        <begin position="6"/>
        <end position="106"/>
    </location>
</feature>
<protein>
    <submittedName>
        <fullName evidence="5">HV03 protein</fullName>
    </submittedName>
</protein>
<dbReference type="GO" id="GO:0019814">
    <property type="term" value="C:immunoglobulin complex"/>
    <property type="evidence" value="ECO:0007669"/>
    <property type="project" value="UniProtKB-KW"/>
</dbReference>
<dbReference type="InterPro" id="IPR050199">
    <property type="entry name" value="IgHV"/>
</dbReference>
<dbReference type="EMBL" id="VWZI01043724">
    <property type="protein sequence ID" value="NXG54067.1"/>
    <property type="molecule type" value="Genomic_DNA"/>
</dbReference>
<dbReference type="OrthoDB" id="9426090at2759"/>
<feature type="non-terminal residue" evidence="5">
    <location>
        <position position="1"/>
    </location>
</feature>
<dbReference type="PANTHER" id="PTHR23266">
    <property type="entry name" value="IMMUNOGLOBULIN HEAVY CHAIN"/>
    <property type="match status" value="1"/>
</dbReference>
<dbReference type="SMART" id="SM00406">
    <property type="entry name" value="IGv"/>
    <property type="match status" value="1"/>
</dbReference>